<reference evidence="1 2" key="1">
    <citation type="submission" date="2018-05" db="EMBL/GenBank/DDBJ databases">
        <title>The complete genome of Lysobacter maris HZ9B, a marine bacterium antagonistic against terrestrial plant pathogens.</title>
        <authorList>
            <person name="Zhang X.-Q."/>
        </authorList>
    </citation>
    <scope>NUCLEOTIDE SEQUENCE [LARGE SCALE GENOMIC DNA]</scope>
    <source>
        <strain evidence="1 2">HZ9B</strain>
    </source>
</reference>
<dbReference type="AlphaFoldDB" id="A0A2U9T874"/>
<evidence type="ECO:0008006" key="3">
    <source>
        <dbReference type="Google" id="ProtNLM"/>
    </source>
</evidence>
<evidence type="ECO:0000313" key="1">
    <source>
        <dbReference type="EMBL" id="AWV07772.1"/>
    </source>
</evidence>
<proteinExistence type="predicted"/>
<dbReference type="KEGG" id="lmb:C9I47_2089"/>
<gene>
    <name evidence="1" type="ORF">C9I47_2089</name>
</gene>
<evidence type="ECO:0000313" key="2">
    <source>
        <dbReference type="Proteomes" id="UP000249447"/>
    </source>
</evidence>
<dbReference type="Pfam" id="PF12977">
    <property type="entry name" value="DUF3861"/>
    <property type="match status" value="1"/>
</dbReference>
<name>A0A2U9T874_9GAMM</name>
<dbReference type="InterPro" id="IPR024476">
    <property type="entry name" value="DUF3861"/>
</dbReference>
<organism evidence="1 2">
    <name type="scientific">Marilutibacter maris</name>
    <dbReference type="NCBI Taxonomy" id="1605891"/>
    <lineage>
        <taxon>Bacteria</taxon>
        <taxon>Pseudomonadati</taxon>
        <taxon>Pseudomonadota</taxon>
        <taxon>Gammaproteobacteria</taxon>
        <taxon>Lysobacterales</taxon>
        <taxon>Lysobacteraceae</taxon>
        <taxon>Marilutibacter</taxon>
    </lineage>
</organism>
<dbReference type="Proteomes" id="UP000249447">
    <property type="component" value="Chromosome"/>
</dbReference>
<dbReference type="InterPro" id="IPR038194">
    <property type="entry name" value="DUF3861_sf"/>
</dbReference>
<sequence length="107" mass="11484">MAVREHRYRITVEHLAAPRADATLHPPLVFEDGNHDDLFRIVGLQRAGGRFASDDEAAAFAVGLKLLSEAVLRNRDDALLQSLKPALGDFIRRLKAAAGSGGPGAVD</sequence>
<dbReference type="Gene3D" id="3.10.20.850">
    <property type="entry name" value="Protein of unknown function DUF3861"/>
    <property type="match status" value="1"/>
</dbReference>
<dbReference type="EMBL" id="CP029843">
    <property type="protein sequence ID" value="AWV07772.1"/>
    <property type="molecule type" value="Genomic_DNA"/>
</dbReference>
<protein>
    <recommendedName>
        <fullName evidence="3">DUF3861 family protein</fullName>
    </recommendedName>
</protein>
<keyword evidence="2" id="KW-1185">Reference proteome</keyword>
<dbReference type="RefSeq" id="WP_211371880.1">
    <property type="nucleotide sequence ID" value="NZ_CP029843.1"/>
</dbReference>
<accession>A0A2U9T874</accession>